<evidence type="ECO:0000313" key="3">
    <source>
        <dbReference type="WormBase" id="F29C4.4"/>
    </source>
</evidence>
<evidence type="ECO:0000313" key="2">
    <source>
        <dbReference type="Proteomes" id="UP000001940"/>
    </source>
</evidence>
<name>O76363_CAEEL</name>
<dbReference type="EMBL" id="BX284604">
    <property type="protein sequence ID" value="CCD62178.1"/>
    <property type="molecule type" value="Genomic_DNA"/>
</dbReference>
<accession>O76363</accession>
<evidence type="ECO:0000313" key="1">
    <source>
        <dbReference type="EMBL" id="CCD62178.1"/>
    </source>
</evidence>
<keyword evidence="2" id="KW-1185">Reference proteome</keyword>
<sequence length="61" mass="7362">MHLIVYFFIHKLIVLVNKKLFQPLDLFQTFFFCLKALNFTFEKRNKKLTDARLEEVPRGNS</sequence>
<dbReference type="InParanoid" id="O76363"/>
<dbReference type="HOGENOM" id="CLU_2924801_0_0_1"/>
<proteinExistence type="predicted"/>
<dbReference type="WormBase" id="F29C4.4">
    <property type="protein sequence ID" value="CE36591"/>
    <property type="gene ID" value="WBGene00017927"/>
</dbReference>
<dbReference type="Proteomes" id="UP000001940">
    <property type="component" value="Chromosome IV"/>
</dbReference>
<dbReference type="PIR" id="T33143">
    <property type="entry name" value="T33143"/>
</dbReference>
<organism evidence="1 2">
    <name type="scientific">Caenorhabditis elegans</name>
    <dbReference type="NCBI Taxonomy" id="6239"/>
    <lineage>
        <taxon>Eukaryota</taxon>
        <taxon>Metazoa</taxon>
        <taxon>Ecdysozoa</taxon>
        <taxon>Nematoda</taxon>
        <taxon>Chromadorea</taxon>
        <taxon>Rhabditida</taxon>
        <taxon>Rhabditina</taxon>
        <taxon>Rhabditomorpha</taxon>
        <taxon>Rhabditoidea</taxon>
        <taxon>Rhabditidae</taxon>
        <taxon>Peloderinae</taxon>
        <taxon>Caenorhabditis</taxon>
    </lineage>
</organism>
<protein>
    <submittedName>
        <fullName evidence="1">Uncharacterized protein</fullName>
    </submittedName>
</protein>
<dbReference type="Bgee" id="WBGene00017927">
    <property type="expression patterns" value="Expressed in anatomical system and 2 other cell types or tissues"/>
</dbReference>
<reference evidence="1 2" key="1">
    <citation type="journal article" date="1998" name="Science">
        <title>Genome sequence of the nematode C. elegans: a platform for investigating biology.</title>
        <authorList>
            <consortium name="The C. elegans sequencing consortium"/>
            <person name="Sulson J.E."/>
            <person name="Waterston R."/>
        </authorList>
    </citation>
    <scope>NUCLEOTIDE SEQUENCE [LARGE SCALE GENOMIC DNA]</scope>
    <source>
        <strain evidence="1 2">Bristol N2</strain>
    </source>
</reference>
<dbReference type="AlphaFoldDB" id="O76363"/>
<dbReference type="AGR" id="WB:WBGene00017927"/>
<dbReference type="UCSC" id="F29C4.4.2">
    <property type="organism name" value="c. elegans"/>
</dbReference>
<dbReference type="PaxDb" id="6239-F29C4.4.2"/>
<dbReference type="SMR" id="O76363"/>
<gene>
    <name evidence="1" type="ORF">CELE_F29C4.4</name>
    <name evidence="1 3" type="ORF">F29C4.4</name>
</gene>